<dbReference type="Gene3D" id="3.30.40.10">
    <property type="entry name" value="Zinc/RING finger domain, C3HC4 (zinc finger)"/>
    <property type="match status" value="1"/>
</dbReference>
<dbReference type="GO" id="GO:0005634">
    <property type="term" value="C:nucleus"/>
    <property type="evidence" value="ECO:0007669"/>
    <property type="project" value="UniProtKB-SubCell"/>
</dbReference>
<dbReference type="PROSITE" id="PS50800">
    <property type="entry name" value="SAP"/>
    <property type="match status" value="1"/>
</dbReference>
<feature type="region of interest" description="Disordered" evidence="10">
    <location>
        <begin position="441"/>
        <end position="474"/>
    </location>
</feature>
<comment type="caution">
    <text evidence="11">The sequence shown here is derived from an EMBL/GenBank/DDBJ whole genome shotgun (WGS) entry which is preliminary data.</text>
</comment>
<evidence type="ECO:0000256" key="9">
    <source>
        <dbReference type="ARBA" id="ARBA00023242"/>
    </source>
</evidence>
<feature type="region of interest" description="Disordered" evidence="10">
    <location>
        <begin position="547"/>
        <end position="580"/>
    </location>
</feature>
<sequence length="580" mass="64247">QYKHEKMADISELKHMVMSFRVSELQVLLGFAGRNKTGKKQELLQRALQLVQKGCSTPVQIKIRELYRRFPSKTSTAHTSPVKAPHNRQPNTLQDALGSPLDYSKGAVAPSSQVPVHPDVNFRPLAFYDKLGELLKPSSLVPRGNSRFQETFFVFHLTPQQAQDIALSRDIRPDMRAEYTVQVQLRFCLLETSCEQNDNFPPSICVRVNGKMCPLPNPIPTNKPNVEPRRPPRPVNITPLCRISPTSPNHINISWSNSDFGRSFCVAVFLVRKLNSDILLHRLKQSGIRHPDHTRAQVKEKLAQDMDSEIATTSLRVSLNCPLGKMRMSTPGRCSSCTHLQCFDVPMYLQMNEKKPTWICPVCDKPAHYENLFLDGYFAEIIRDAQGETEIQFHADGTWSRQEIKKEVDLISTTPVVKAPAAQVAVKEEEKKPTVVTVDLTLSSDSEDDEPKKAPSISQSLFPAGDTTSQMSSGIPPVPPLIPLLQNELASAIGSISVTQPTTTLASTMTSAGARGDPHNIQSNNMELMNLLHGKEGMSSVDSELDNLLSSMPTRPSTGNTTVTLDDSTQGSPPDIISID</sequence>
<keyword evidence="5" id="KW-0479">Metal-binding</keyword>
<evidence type="ECO:0000256" key="3">
    <source>
        <dbReference type="ARBA" id="ARBA00005383"/>
    </source>
</evidence>
<dbReference type="EMBL" id="CAIIXF020000010">
    <property type="protein sequence ID" value="CAH1796045.1"/>
    <property type="molecule type" value="Genomic_DNA"/>
</dbReference>
<evidence type="ECO:0000256" key="6">
    <source>
        <dbReference type="ARBA" id="ARBA00022771"/>
    </source>
</evidence>
<feature type="non-terminal residue" evidence="11">
    <location>
        <position position="580"/>
    </location>
</feature>
<keyword evidence="9" id="KW-0539">Nucleus</keyword>
<dbReference type="InterPro" id="IPR036361">
    <property type="entry name" value="SAP_dom_sf"/>
</dbReference>
<dbReference type="PROSITE" id="PS51044">
    <property type="entry name" value="ZF_SP_RING"/>
    <property type="match status" value="1"/>
</dbReference>
<dbReference type="InterPro" id="IPR038654">
    <property type="entry name" value="PINIT_sf"/>
</dbReference>
<evidence type="ECO:0000256" key="8">
    <source>
        <dbReference type="ARBA" id="ARBA00022833"/>
    </source>
</evidence>
<dbReference type="InterPro" id="IPR004181">
    <property type="entry name" value="Znf_MIZ"/>
</dbReference>
<dbReference type="Gene3D" id="1.10.720.30">
    <property type="entry name" value="SAP domain"/>
    <property type="match status" value="1"/>
</dbReference>
<dbReference type="InterPro" id="IPR003034">
    <property type="entry name" value="SAP_dom"/>
</dbReference>
<dbReference type="PANTHER" id="PTHR10782">
    <property type="entry name" value="ZINC FINGER MIZ DOMAIN-CONTAINING PROTEIN"/>
    <property type="match status" value="1"/>
</dbReference>
<keyword evidence="7" id="KW-0833">Ubl conjugation pathway</keyword>
<reference evidence="11" key="1">
    <citation type="submission" date="2022-03" db="EMBL/GenBank/DDBJ databases">
        <authorList>
            <person name="Martin C."/>
        </authorList>
    </citation>
    <scope>NUCLEOTIDE SEQUENCE</scope>
</reference>
<feature type="region of interest" description="Disordered" evidence="10">
    <location>
        <begin position="72"/>
        <end position="95"/>
    </location>
</feature>
<evidence type="ECO:0000256" key="10">
    <source>
        <dbReference type="SAM" id="MobiDB-lite"/>
    </source>
</evidence>
<protein>
    <submittedName>
        <fullName evidence="11">Uncharacterized protein</fullName>
    </submittedName>
</protein>
<comment type="similarity">
    <text evidence="3">Belongs to the PIAS family.</text>
</comment>
<evidence type="ECO:0000256" key="5">
    <source>
        <dbReference type="ARBA" id="ARBA00022723"/>
    </source>
</evidence>
<keyword evidence="6" id="KW-0863">Zinc-finger</keyword>
<dbReference type="SUPFAM" id="SSF68906">
    <property type="entry name" value="SAP domain"/>
    <property type="match status" value="1"/>
</dbReference>
<accession>A0A8J1TVW1</accession>
<dbReference type="PANTHER" id="PTHR10782:SF94">
    <property type="entry name" value="SUPPRESSOR OF VARIEGATION 2-10, ISOFORM I"/>
    <property type="match status" value="1"/>
</dbReference>
<dbReference type="PROSITE" id="PS51466">
    <property type="entry name" value="PINIT"/>
    <property type="match status" value="1"/>
</dbReference>
<dbReference type="Gene3D" id="2.60.120.780">
    <property type="entry name" value="PINIT domain"/>
    <property type="match status" value="1"/>
</dbReference>
<dbReference type="FunFam" id="2.60.120.780:FF:000001">
    <property type="entry name" value="E3 SUMO-protein ligase PIAS2 isoform X1"/>
    <property type="match status" value="1"/>
</dbReference>
<evidence type="ECO:0000256" key="4">
    <source>
        <dbReference type="ARBA" id="ARBA00022679"/>
    </source>
</evidence>
<dbReference type="FunFam" id="1.10.720.30:FF:000001">
    <property type="entry name" value="E3 SUMO-protein ligase PIAS2 isoform 1"/>
    <property type="match status" value="1"/>
</dbReference>
<organism evidence="11 12">
    <name type="scientific">Owenia fusiformis</name>
    <name type="common">Polychaete worm</name>
    <dbReference type="NCBI Taxonomy" id="6347"/>
    <lineage>
        <taxon>Eukaryota</taxon>
        <taxon>Metazoa</taxon>
        <taxon>Spiralia</taxon>
        <taxon>Lophotrochozoa</taxon>
        <taxon>Annelida</taxon>
        <taxon>Polychaeta</taxon>
        <taxon>Sedentaria</taxon>
        <taxon>Canalipalpata</taxon>
        <taxon>Sabellida</taxon>
        <taxon>Oweniida</taxon>
        <taxon>Oweniidae</taxon>
        <taxon>Owenia</taxon>
    </lineage>
</organism>
<proteinExistence type="inferred from homology"/>
<evidence type="ECO:0000256" key="1">
    <source>
        <dbReference type="ARBA" id="ARBA00004123"/>
    </source>
</evidence>
<dbReference type="Pfam" id="PF14324">
    <property type="entry name" value="PINIT"/>
    <property type="match status" value="1"/>
</dbReference>
<dbReference type="AlphaFoldDB" id="A0A8J1TVW1"/>
<dbReference type="GO" id="GO:0016925">
    <property type="term" value="P:protein sumoylation"/>
    <property type="evidence" value="ECO:0007669"/>
    <property type="project" value="UniProtKB-UniPathway"/>
</dbReference>
<dbReference type="SMART" id="SM00513">
    <property type="entry name" value="SAP"/>
    <property type="match status" value="1"/>
</dbReference>
<dbReference type="GO" id="GO:0003712">
    <property type="term" value="F:transcription coregulator activity"/>
    <property type="evidence" value="ECO:0007669"/>
    <property type="project" value="TreeGrafter"/>
</dbReference>
<keyword evidence="12" id="KW-1185">Reference proteome</keyword>
<dbReference type="GO" id="GO:0061665">
    <property type="term" value="F:SUMO ligase activity"/>
    <property type="evidence" value="ECO:0007669"/>
    <property type="project" value="TreeGrafter"/>
</dbReference>
<feature type="compositionally biased region" description="Polar residues" evidence="10">
    <location>
        <begin position="548"/>
        <end position="572"/>
    </location>
</feature>
<keyword evidence="8" id="KW-0862">Zinc</keyword>
<feature type="compositionally biased region" description="Polar residues" evidence="10">
    <location>
        <begin position="456"/>
        <end position="473"/>
    </location>
</feature>
<dbReference type="Pfam" id="PF02891">
    <property type="entry name" value="zf-MIZ"/>
    <property type="match status" value="1"/>
</dbReference>
<dbReference type="GO" id="GO:0000785">
    <property type="term" value="C:chromatin"/>
    <property type="evidence" value="ECO:0007669"/>
    <property type="project" value="TreeGrafter"/>
</dbReference>
<dbReference type="Proteomes" id="UP000749559">
    <property type="component" value="Unassembled WGS sequence"/>
</dbReference>
<keyword evidence="4" id="KW-0808">Transferase</keyword>
<dbReference type="InterPro" id="IPR013083">
    <property type="entry name" value="Znf_RING/FYVE/PHD"/>
</dbReference>
<gene>
    <name evidence="11" type="ORF">OFUS_LOCUS20499</name>
</gene>
<evidence type="ECO:0000313" key="12">
    <source>
        <dbReference type="Proteomes" id="UP000749559"/>
    </source>
</evidence>
<evidence type="ECO:0000256" key="2">
    <source>
        <dbReference type="ARBA" id="ARBA00004718"/>
    </source>
</evidence>
<dbReference type="GO" id="GO:0006357">
    <property type="term" value="P:regulation of transcription by RNA polymerase II"/>
    <property type="evidence" value="ECO:0007669"/>
    <property type="project" value="TreeGrafter"/>
</dbReference>
<dbReference type="OrthoDB" id="10263264at2759"/>
<evidence type="ECO:0000313" key="11">
    <source>
        <dbReference type="EMBL" id="CAH1796045.1"/>
    </source>
</evidence>
<dbReference type="InterPro" id="IPR023321">
    <property type="entry name" value="PINIT"/>
</dbReference>
<evidence type="ECO:0000256" key="7">
    <source>
        <dbReference type="ARBA" id="ARBA00022786"/>
    </source>
</evidence>
<dbReference type="FunFam" id="3.30.40.10:FF:000247">
    <property type="entry name" value="Uncharacterized protein, isoform B"/>
    <property type="match status" value="1"/>
</dbReference>
<dbReference type="GO" id="GO:0008270">
    <property type="term" value="F:zinc ion binding"/>
    <property type="evidence" value="ECO:0007669"/>
    <property type="project" value="UniProtKB-KW"/>
</dbReference>
<comment type="pathway">
    <text evidence="2">Protein modification; protein sumoylation.</text>
</comment>
<dbReference type="Pfam" id="PF02037">
    <property type="entry name" value="SAP"/>
    <property type="match status" value="1"/>
</dbReference>
<comment type="subcellular location">
    <subcellularLocation>
        <location evidence="1">Nucleus</location>
    </subcellularLocation>
</comment>
<name>A0A8J1TVW1_OWEFU</name>
<dbReference type="UniPathway" id="UPA00886"/>
<dbReference type="GO" id="GO:0097240">
    <property type="term" value="P:chromosome attachment to the nuclear envelope"/>
    <property type="evidence" value="ECO:0007669"/>
    <property type="project" value="UniProtKB-ARBA"/>
</dbReference>